<gene>
    <name evidence="1" type="ORF">SBA5_400063</name>
</gene>
<proteinExistence type="predicted"/>
<dbReference type="EMBL" id="OKRB01000098">
    <property type="protein sequence ID" value="SPE23652.1"/>
    <property type="molecule type" value="Genomic_DNA"/>
</dbReference>
<evidence type="ECO:0000313" key="2">
    <source>
        <dbReference type="Proteomes" id="UP000239735"/>
    </source>
</evidence>
<reference evidence="2" key="1">
    <citation type="submission" date="2018-02" db="EMBL/GenBank/DDBJ databases">
        <authorList>
            <person name="Hausmann B."/>
        </authorList>
    </citation>
    <scope>NUCLEOTIDE SEQUENCE [LARGE SCALE GENOMIC DNA]</scope>
    <source>
        <strain evidence="2">Peat soil MAG SbA5</strain>
    </source>
</reference>
<organism evidence="1 2">
    <name type="scientific">Candidatus Sulfuritelmatomonas gaucii</name>
    <dbReference type="NCBI Taxonomy" id="2043161"/>
    <lineage>
        <taxon>Bacteria</taxon>
        <taxon>Pseudomonadati</taxon>
        <taxon>Acidobacteriota</taxon>
        <taxon>Terriglobia</taxon>
        <taxon>Terriglobales</taxon>
        <taxon>Acidobacteriaceae</taxon>
        <taxon>Candidatus Sulfuritelmatomonas</taxon>
    </lineage>
</organism>
<sequence length="22" mass="2611">MEKHLLIPISPRDAIRRPLKAR</sequence>
<name>A0A2N9LK83_9BACT</name>
<protein>
    <submittedName>
        <fullName evidence="1">Uncharacterized protein</fullName>
    </submittedName>
</protein>
<dbReference type="AlphaFoldDB" id="A0A2N9LK83"/>
<dbReference type="Proteomes" id="UP000239735">
    <property type="component" value="Unassembled WGS sequence"/>
</dbReference>
<accession>A0A2N9LK83</accession>
<evidence type="ECO:0000313" key="1">
    <source>
        <dbReference type="EMBL" id="SPE23652.1"/>
    </source>
</evidence>